<organism evidence="2 3">
    <name type="scientific">Nostoc flagelliforme CCNUN1</name>
    <dbReference type="NCBI Taxonomy" id="2038116"/>
    <lineage>
        <taxon>Bacteria</taxon>
        <taxon>Bacillati</taxon>
        <taxon>Cyanobacteriota</taxon>
        <taxon>Cyanophyceae</taxon>
        <taxon>Nostocales</taxon>
        <taxon>Nostocaceae</taxon>
        <taxon>Nostoc</taxon>
    </lineage>
</organism>
<dbReference type="OrthoDB" id="489057at2"/>
<evidence type="ECO:0000313" key="3">
    <source>
        <dbReference type="Proteomes" id="UP000232003"/>
    </source>
</evidence>
<feature type="coiled-coil region" evidence="1">
    <location>
        <begin position="12"/>
        <end position="58"/>
    </location>
</feature>
<evidence type="ECO:0000313" key="2">
    <source>
        <dbReference type="EMBL" id="AUB38102.1"/>
    </source>
</evidence>
<gene>
    <name evidence="2" type="ORF">COO91_04065</name>
</gene>
<proteinExistence type="predicted"/>
<keyword evidence="3" id="KW-1185">Reference proteome</keyword>
<keyword evidence="1" id="KW-0175">Coiled coil</keyword>
<dbReference type="Proteomes" id="UP000232003">
    <property type="component" value="Chromosome"/>
</dbReference>
<dbReference type="KEGG" id="nfl:COO91_04065"/>
<dbReference type="AlphaFoldDB" id="A0A2K8SRK6"/>
<reference evidence="2 3" key="1">
    <citation type="submission" date="2017-11" db="EMBL/GenBank/DDBJ databases">
        <title>Complete genome of a free-living desiccation-tolerant cyanobacterium and its photosynthetic adaptation to extreme terrestrial habitat.</title>
        <authorList>
            <person name="Shang J."/>
        </authorList>
    </citation>
    <scope>NUCLEOTIDE SEQUENCE [LARGE SCALE GENOMIC DNA]</scope>
    <source>
        <strain evidence="2 3">CCNUN1</strain>
    </source>
</reference>
<name>A0A2K8SRK6_9NOSO</name>
<protein>
    <submittedName>
        <fullName evidence="2">Uncharacterized protein</fullName>
    </submittedName>
</protein>
<accession>A0A2K8SRK6</accession>
<evidence type="ECO:0000256" key="1">
    <source>
        <dbReference type="SAM" id="Coils"/>
    </source>
</evidence>
<dbReference type="RefSeq" id="WP_100899533.1">
    <property type="nucleotide sequence ID" value="NZ_CAWNNC010000001.1"/>
</dbReference>
<dbReference type="EMBL" id="CP024785">
    <property type="protein sequence ID" value="AUB38102.1"/>
    <property type="molecule type" value="Genomic_DNA"/>
</dbReference>
<sequence length="69" mass="7835">MITQNYNSTHVENNLLKQIKVKENQLKIAQESNMLHVAEALQDELLKLQGQLSESEDVEVQALMGLLDD</sequence>